<dbReference type="SUPFAM" id="SSF50939">
    <property type="entry name" value="Sialidases"/>
    <property type="match status" value="1"/>
</dbReference>
<organism evidence="1 2">
    <name type="scientific">Asticcacaulis endophyticus</name>
    <dbReference type="NCBI Taxonomy" id="1395890"/>
    <lineage>
        <taxon>Bacteria</taxon>
        <taxon>Pseudomonadati</taxon>
        <taxon>Pseudomonadota</taxon>
        <taxon>Alphaproteobacteria</taxon>
        <taxon>Caulobacterales</taxon>
        <taxon>Caulobacteraceae</taxon>
        <taxon>Asticcacaulis</taxon>
    </lineage>
</organism>
<sequence length="552" mass="58754">MPDTQTPRLNLALLAAGQSQKHITLNEALMRCDALIHARVLSVSVTAQPATPANGDAYILPSGAVGADWAGQPNGAMMRYDTHLWEGINVPAGALVYVADTQSFVVRTDTGWVALESHLKAIDNLLRLGIGTGADSYNRLALKSPAALMSAEDGGSGDFSLALNRSADDAEVQMLWQSEYETRALLGLLGGDDLTLKVSDGISWREALRVNHVSGRVRFASAPFKSPNVVQRRHVAGQGWLNSTTPADHDWMGLCWSPELGRFCAVAATGTGNRIMTSEDGVTWTQRTSAADQSWMSVCWSAETAQFCAVAATGTGNRVMTSPDGVTWTARASAADHNWSSVCWSPERHLFCAVAASGTGNRFMTSPDGAVWTARTTPADLDWRNVVWAAEIGLFVAVASSGTGSRIMTSPDGLSWTLRASAADYDWQCLSWSAELNRLVAVASSGSGSRVMTSDDGITWTLRTTSADLDWRSVSWAAEIGLFCAVASSGTGNRLMISADGINWSLGVSAADKGWRSAAWSPELGLFAAVANTGTGQRAMTSVSAHSFNYRS</sequence>
<reference evidence="1" key="2">
    <citation type="submission" date="2020-09" db="EMBL/GenBank/DDBJ databases">
        <authorList>
            <person name="Sun Q."/>
            <person name="Kim S."/>
        </authorList>
    </citation>
    <scope>NUCLEOTIDE SEQUENCE</scope>
    <source>
        <strain evidence="1">KCTC 32296</strain>
    </source>
</reference>
<dbReference type="InterPro" id="IPR021251">
    <property type="entry name" value="DUF2793"/>
</dbReference>
<dbReference type="EMBL" id="BMZB01000002">
    <property type="protein sequence ID" value="GGZ34476.1"/>
    <property type="molecule type" value="Genomic_DNA"/>
</dbReference>
<dbReference type="Proteomes" id="UP000662572">
    <property type="component" value="Unassembled WGS sequence"/>
</dbReference>
<comment type="caution">
    <text evidence="1">The sequence shown here is derived from an EMBL/GenBank/DDBJ whole genome shotgun (WGS) entry which is preliminary data.</text>
</comment>
<name>A0A918Q5E4_9CAUL</name>
<dbReference type="AlphaFoldDB" id="A0A918Q5E4"/>
<evidence type="ECO:0000313" key="2">
    <source>
        <dbReference type="Proteomes" id="UP000662572"/>
    </source>
</evidence>
<dbReference type="InterPro" id="IPR036278">
    <property type="entry name" value="Sialidase_sf"/>
</dbReference>
<keyword evidence="2" id="KW-1185">Reference proteome</keyword>
<dbReference type="Pfam" id="PF10983">
    <property type="entry name" value="DUF2793"/>
    <property type="match status" value="1"/>
</dbReference>
<evidence type="ECO:0000313" key="1">
    <source>
        <dbReference type="EMBL" id="GGZ34476.1"/>
    </source>
</evidence>
<evidence type="ECO:0008006" key="3">
    <source>
        <dbReference type="Google" id="ProtNLM"/>
    </source>
</evidence>
<accession>A0A918Q5E4</accession>
<protein>
    <recommendedName>
        <fullName evidence="3">DUF2793 domain-containing protein</fullName>
    </recommendedName>
</protein>
<dbReference type="RefSeq" id="WP_189486404.1">
    <property type="nucleotide sequence ID" value="NZ_BMZB01000002.1"/>
</dbReference>
<reference evidence="1" key="1">
    <citation type="journal article" date="2014" name="Int. J. Syst. Evol. Microbiol.">
        <title>Complete genome sequence of Corynebacterium casei LMG S-19264T (=DSM 44701T), isolated from a smear-ripened cheese.</title>
        <authorList>
            <consortium name="US DOE Joint Genome Institute (JGI-PGF)"/>
            <person name="Walter F."/>
            <person name="Albersmeier A."/>
            <person name="Kalinowski J."/>
            <person name="Ruckert C."/>
        </authorList>
    </citation>
    <scope>NUCLEOTIDE SEQUENCE</scope>
    <source>
        <strain evidence="1">KCTC 32296</strain>
    </source>
</reference>
<proteinExistence type="predicted"/>
<gene>
    <name evidence="1" type="ORF">GCM10011273_21140</name>
</gene>